<dbReference type="RefSeq" id="WP_226751541.1">
    <property type="nucleotide sequence ID" value="NZ_JAEINI020000007.1"/>
</dbReference>
<dbReference type="Proteomes" id="UP000633814">
    <property type="component" value="Unassembled WGS sequence"/>
</dbReference>
<reference evidence="1 2" key="1">
    <citation type="submission" date="2021-10" db="EMBL/GenBank/DDBJ databases">
        <title>Alishewanella koreense sp. nov. isolated from seawater of southwestern coast in South Korea and the proposal for the reclassification of Rheinheimera perlucida and Rheinheimera tuosuensis as Arsukibacterium perlucida and Arsukibacterium tuosuensis.</title>
        <authorList>
            <person name="Kim K.H."/>
            <person name="Ruan W."/>
            <person name="Kim K.R."/>
            <person name="Baek J.H."/>
            <person name="Jeon C.O."/>
        </authorList>
    </citation>
    <scope>NUCLEOTIDE SEQUENCE [LARGE SCALE GENOMIC DNA]</scope>
    <source>
        <strain evidence="1 2">16-MA</strain>
    </source>
</reference>
<evidence type="ECO:0000313" key="1">
    <source>
        <dbReference type="EMBL" id="MCB5227474.1"/>
    </source>
</evidence>
<gene>
    <name evidence="1" type="ORF">JAO78_011695</name>
</gene>
<organism evidence="1 2">
    <name type="scientific">Alishewanella maricola</name>
    <dbReference type="NCBI Taxonomy" id="2795740"/>
    <lineage>
        <taxon>Bacteria</taxon>
        <taxon>Pseudomonadati</taxon>
        <taxon>Pseudomonadota</taxon>
        <taxon>Gammaproteobacteria</taxon>
        <taxon>Alteromonadales</taxon>
        <taxon>Alteromonadaceae</taxon>
        <taxon>Alishewanella</taxon>
    </lineage>
</organism>
<keyword evidence="2" id="KW-1185">Reference proteome</keyword>
<dbReference type="EMBL" id="JAEINI020000007">
    <property type="protein sequence ID" value="MCB5227474.1"/>
    <property type="molecule type" value="Genomic_DNA"/>
</dbReference>
<comment type="caution">
    <text evidence="1">The sequence shown here is derived from an EMBL/GenBank/DDBJ whole genome shotgun (WGS) entry which is preliminary data.</text>
</comment>
<name>A0ABS8C551_9ALTE</name>
<sequence>MQIDTQITKLSRLPYTAGAELAQCSYTGLKALIIDGDEDDFDAIAERRQQTITLRCSLWEAKRLSDDDIQANPSLQAIVASLPQVKVSGVVQQILSDEQLLLRLTDSAEPLSVWLSDTQQLCVGQPLNCCGELHASVLAYR</sequence>
<protein>
    <submittedName>
        <fullName evidence="1">Uncharacterized protein</fullName>
    </submittedName>
</protein>
<evidence type="ECO:0000313" key="2">
    <source>
        <dbReference type="Proteomes" id="UP000633814"/>
    </source>
</evidence>
<accession>A0ABS8C551</accession>
<proteinExistence type="predicted"/>